<name>A0A1F5H3C1_9BACT</name>
<comment type="caution">
    <text evidence="1">The sequence shown here is derived from an EMBL/GenBank/DDBJ whole genome shotgun (WGS) entry which is preliminary data.</text>
</comment>
<organism evidence="1 2">
    <name type="scientific">Candidatus Curtissbacteria bacterium RIFCSPLOWO2_01_FULL_42_50</name>
    <dbReference type="NCBI Taxonomy" id="1797730"/>
    <lineage>
        <taxon>Bacteria</taxon>
        <taxon>Candidatus Curtissiibacteriota</taxon>
    </lineage>
</organism>
<dbReference type="EMBL" id="MFBT01000034">
    <property type="protein sequence ID" value="OGD98569.1"/>
    <property type="molecule type" value="Genomic_DNA"/>
</dbReference>
<evidence type="ECO:0000313" key="1">
    <source>
        <dbReference type="EMBL" id="OGD98569.1"/>
    </source>
</evidence>
<proteinExistence type="predicted"/>
<gene>
    <name evidence="1" type="ORF">A3B54_05300</name>
</gene>
<evidence type="ECO:0000313" key="2">
    <source>
        <dbReference type="Proteomes" id="UP000177039"/>
    </source>
</evidence>
<reference evidence="1 2" key="1">
    <citation type="journal article" date="2016" name="Nat. Commun.">
        <title>Thousands of microbial genomes shed light on interconnected biogeochemical processes in an aquifer system.</title>
        <authorList>
            <person name="Anantharaman K."/>
            <person name="Brown C.T."/>
            <person name="Hug L.A."/>
            <person name="Sharon I."/>
            <person name="Castelle C.J."/>
            <person name="Probst A.J."/>
            <person name="Thomas B.C."/>
            <person name="Singh A."/>
            <person name="Wilkins M.J."/>
            <person name="Karaoz U."/>
            <person name="Brodie E.L."/>
            <person name="Williams K.H."/>
            <person name="Hubbard S.S."/>
            <person name="Banfield J.F."/>
        </authorList>
    </citation>
    <scope>NUCLEOTIDE SEQUENCE [LARGE SCALE GENOMIC DNA]</scope>
</reference>
<dbReference type="AlphaFoldDB" id="A0A1F5H3C1"/>
<accession>A0A1F5H3C1</accession>
<protein>
    <submittedName>
        <fullName evidence="1">Uncharacterized protein</fullName>
    </submittedName>
</protein>
<sequence>MARHNIKNKVIIGNTSFSFRVEEDLAGAANRLWQRVANEEGIDHSELSEPELVSLRNQAIERVYDILRSERLVEIFDSQDQDTQQILYWFFCQDQEQLSELIKYVLTENPTRRQKTQKRQVTAVWWEWKVPEDLLPRQTQTIEVLRQAPQVVEIAGHPLVLQSTTDASALPEVESGIPQEAPVEETSGALLPLAQPKITEQPRVLTIEKSDSKIREKVNQILDELGASNITLPINGAQLTRIFPRVKAISIQQAIENGYISPERGRGKQHSVFNLREIALLVYLKDRGNGLSKKECKELEDIIEEEIEKKKQK</sequence>
<dbReference type="Proteomes" id="UP000177039">
    <property type="component" value="Unassembled WGS sequence"/>
</dbReference>